<dbReference type="EnsemblPlants" id="LPERR07G01050.1">
    <property type="protein sequence ID" value="LPERR07G01050.1"/>
    <property type="gene ID" value="LPERR07G01050"/>
</dbReference>
<dbReference type="PANTHER" id="PTHR33377:SF30">
    <property type="entry name" value="OS07G0117000 PROTEIN"/>
    <property type="match status" value="1"/>
</dbReference>
<evidence type="ECO:0000313" key="2">
    <source>
        <dbReference type="EnsemblPlants" id="LPERR07G01050.1"/>
    </source>
</evidence>
<reference evidence="2 3" key="1">
    <citation type="submission" date="2012-08" db="EMBL/GenBank/DDBJ databases">
        <title>Oryza genome evolution.</title>
        <authorList>
            <person name="Wing R.A."/>
        </authorList>
    </citation>
    <scope>NUCLEOTIDE SEQUENCE</scope>
</reference>
<reference evidence="3" key="2">
    <citation type="submission" date="2013-12" db="EMBL/GenBank/DDBJ databases">
        <authorList>
            <person name="Yu Y."/>
            <person name="Lee S."/>
            <person name="de Baynast K."/>
            <person name="Wissotski M."/>
            <person name="Liu L."/>
            <person name="Talag J."/>
            <person name="Goicoechea J."/>
            <person name="Angelova A."/>
            <person name="Jetty R."/>
            <person name="Kudrna D."/>
            <person name="Golser W."/>
            <person name="Rivera L."/>
            <person name="Zhang J."/>
            <person name="Wing R."/>
        </authorList>
    </citation>
    <scope>NUCLEOTIDE SEQUENCE</scope>
</reference>
<feature type="region of interest" description="Disordered" evidence="1">
    <location>
        <begin position="1"/>
        <end position="43"/>
    </location>
</feature>
<dbReference type="GO" id="GO:0043531">
    <property type="term" value="F:ADP binding"/>
    <property type="evidence" value="ECO:0007669"/>
    <property type="project" value="InterPro"/>
</dbReference>
<dbReference type="STRING" id="77586.A0A0D9WUX4"/>
<dbReference type="eggNOG" id="KOG4658">
    <property type="taxonomic scope" value="Eukaryota"/>
</dbReference>
<evidence type="ECO:0000313" key="3">
    <source>
        <dbReference type="Proteomes" id="UP000032180"/>
    </source>
</evidence>
<proteinExistence type="predicted"/>
<organism evidence="2 3">
    <name type="scientific">Leersia perrieri</name>
    <dbReference type="NCBI Taxonomy" id="77586"/>
    <lineage>
        <taxon>Eukaryota</taxon>
        <taxon>Viridiplantae</taxon>
        <taxon>Streptophyta</taxon>
        <taxon>Embryophyta</taxon>
        <taxon>Tracheophyta</taxon>
        <taxon>Spermatophyta</taxon>
        <taxon>Magnoliopsida</taxon>
        <taxon>Liliopsida</taxon>
        <taxon>Poales</taxon>
        <taxon>Poaceae</taxon>
        <taxon>BOP clade</taxon>
        <taxon>Oryzoideae</taxon>
        <taxon>Oryzeae</taxon>
        <taxon>Oryzinae</taxon>
        <taxon>Leersia</taxon>
    </lineage>
</organism>
<sequence>MATPGSSDDGDNDGSGPRVLPTMATPDGDASSLSFSSNSQSKRNVLTPKGISDLLIGSQGLFRWLINPKILSDVASRSISFLINKCSKPPIPIVEERLQQLLLRARIIVEEADDRLITNQTILQQLNILRKEMYRGYYILDNFRCHGHEEGDCKDQVSNSSAQSKFNPAKRVRFCIVSGQSLQEQLRQVHGSLKATLEDISEFVTLLSNCPRLCHQPYSMHLILDKCMFSRQMEMESIMNFLLKEDTPDVENPGVLPVIGPGRVGKTTLIEHACNDERVRNNFCQIVFFSGDDLDDANMVNLRDSGVIKHQNHATGGERILIIIELTKDIHEGVWRRLYSASRNCVARGSKIIVTSRSENIASFGTTPALRIKFFSQEAYWYFFKVRTFGSMDTKDHPILASVAMDVARELNGCLMGANIYSALLKTNFNVQFWKRALARIREFVKLNVLLYGASFFDDPWQAVGPPYIRRVNKIKSEYVVMLGNYQTCEDELPMVSMQELLFGSVRPQGKFKVLAVRSHLPPYYNHVYNCEVRTPHHMVSRKKRSQKVTISNPDA</sequence>
<name>A0A0D9WUX4_9ORYZ</name>
<dbReference type="Gramene" id="LPERR07G01050.1">
    <property type="protein sequence ID" value="LPERR07G01050.1"/>
    <property type="gene ID" value="LPERR07G01050"/>
</dbReference>
<dbReference type="Gene3D" id="3.40.50.300">
    <property type="entry name" value="P-loop containing nucleotide triphosphate hydrolases"/>
    <property type="match status" value="1"/>
</dbReference>
<feature type="compositionally biased region" description="Low complexity" evidence="1">
    <location>
        <begin position="31"/>
        <end position="41"/>
    </location>
</feature>
<protein>
    <submittedName>
        <fullName evidence="2">Uncharacterized protein</fullName>
    </submittedName>
</protein>
<dbReference type="Proteomes" id="UP000032180">
    <property type="component" value="Chromosome 7"/>
</dbReference>
<dbReference type="AlphaFoldDB" id="A0A0D9WUX4"/>
<evidence type="ECO:0000256" key="1">
    <source>
        <dbReference type="SAM" id="MobiDB-lite"/>
    </source>
</evidence>
<reference evidence="2" key="3">
    <citation type="submission" date="2015-04" db="UniProtKB">
        <authorList>
            <consortium name="EnsemblPlants"/>
        </authorList>
    </citation>
    <scope>IDENTIFICATION</scope>
</reference>
<keyword evidence="3" id="KW-1185">Reference proteome</keyword>
<accession>A0A0D9WUX4</accession>
<dbReference type="InterPro" id="IPR027417">
    <property type="entry name" value="P-loop_NTPase"/>
</dbReference>
<dbReference type="SUPFAM" id="SSF52540">
    <property type="entry name" value="P-loop containing nucleoside triphosphate hydrolases"/>
    <property type="match status" value="1"/>
</dbReference>
<dbReference type="HOGENOM" id="CLU_001090_4_1_1"/>
<dbReference type="PANTHER" id="PTHR33377">
    <property type="entry name" value="OS10G0134700 PROTEIN-RELATED"/>
    <property type="match status" value="1"/>
</dbReference>